<dbReference type="SUPFAM" id="SSF81383">
    <property type="entry name" value="F-box domain"/>
    <property type="match status" value="1"/>
</dbReference>
<dbReference type="CDD" id="cd09917">
    <property type="entry name" value="F-box_SF"/>
    <property type="match status" value="1"/>
</dbReference>
<dbReference type="SUPFAM" id="SSF52047">
    <property type="entry name" value="RNI-like"/>
    <property type="match status" value="2"/>
</dbReference>
<protein>
    <recommendedName>
        <fullName evidence="1">F-box domain-containing protein</fullName>
    </recommendedName>
</protein>
<organism evidence="2 3">
    <name type="scientific">Chironomus riparius</name>
    <dbReference type="NCBI Taxonomy" id="315576"/>
    <lineage>
        <taxon>Eukaryota</taxon>
        <taxon>Metazoa</taxon>
        <taxon>Ecdysozoa</taxon>
        <taxon>Arthropoda</taxon>
        <taxon>Hexapoda</taxon>
        <taxon>Insecta</taxon>
        <taxon>Pterygota</taxon>
        <taxon>Neoptera</taxon>
        <taxon>Endopterygota</taxon>
        <taxon>Diptera</taxon>
        <taxon>Nematocera</taxon>
        <taxon>Chironomoidea</taxon>
        <taxon>Chironomidae</taxon>
        <taxon>Chironominae</taxon>
        <taxon>Chironomus</taxon>
    </lineage>
</organism>
<reference evidence="2" key="1">
    <citation type="submission" date="2022-01" db="EMBL/GenBank/DDBJ databases">
        <authorList>
            <person name="King R."/>
        </authorList>
    </citation>
    <scope>NUCLEOTIDE SEQUENCE</scope>
</reference>
<sequence length="495" mass="58166">METPVESQEHVGLDMNYFFDEILIEVFGNLGLRMLKNCRLVCKRWDELISKHQNFFENYQTVLRTYEGCKNIAELRKKPKYVVVLDDCQLSPDVFNHLPNLYSLKIDLSQCEYELELSHLAQVLRLVPNLKILHVCDMNFIEDIKNMADFEKIKFNLIELNCNSELLHLLECLTLKNLNLRWHCNLPIERKLKVCEFVSQQKELENLSLNYPNDFFVHFISLNYEFKLKSFTFYSNANFMNYESFILFLEPHKHSLNSLKIQMYSFEQSKDAIRAILKYVKKNVLNLNELELDTVYNGNTERVQILPKKLDSFDKLERFGYADIFYSLEDNKQLVDMLPKMKHLSIKSCFCKAIGLLEYEATKQKLESLAIFNFDKVTTSITFSNLKELSVHTFSLNRDGFKMFIDRHSKSLEKLTIGNDDGISPPIVNAISSIENLKHLTIDVSKKDFDRIMTTFQDISLRSQPLTVIFKDYPTIVRFELPEDKIFWGDQITLS</sequence>
<dbReference type="InterPro" id="IPR032675">
    <property type="entry name" value="LRR_dom_sf"/>
</dbReference>
<evidence type="ECO:0000313" key="2">
    <source>
        <dbReference type="EMBL" id="CAG9800950.1"/>
    </source>
</evidence>
<dbReference type="Gene3D" id="1.20.1280.50">
    <property type="match status" value="1"/>
</dbReference>
<dbReference type="Gene3D" id="3.80.10.10">
    <property type="entry name" value="Ribonuclease Inhibitor"/>
    <property type="match status" value="1"/>
</dbReference>
<dbReference type="InterPro" id="IPR001810">
    <property type="entry name" value="F-box_dom"/>
</dbReference>
<reference evidence="2" key="2">
    <citation type="submission" date="2022-10" db="EMBL/GenBank/DDBJ databases">
        <authorList>
            <consortium name="ENA_rothamsted_submissions"/>
            <consortium name="culmorum"/>
            <person name="King R."/>
        </authorList>
    </citation>
    <scope>NUCLEOTIDE SEQUENCE</scope>
</reference>
<name>A0A9N9RP73_9DIPT</name>
<dbReference type="OrthoDB" id="9970076at2759"/>
<dbReference type="SMART" id="SM00256">
    <property type="entry name" value="FBOX"/>
    <property type="match status" value="1"/>
</dbReference>
<dbReference type="AlphaFoldDB" id="A0A9N9RP73"/>
<proteinExistence type="predicted"/>
<dbReference type="Pfam" id="PF12937">
    <property type="entry name" value="F-box-like"/>
    <property type="match status" value="1"/>
</dbReference>
<evidence type="ECO:0000259" key="1">
    <source>
        <dbReference type="SMART" id="SM00256"/>
    </source>
</evidence>
<keyword evidence="3" id="KW-1185">Reference proteome</keyword>
<accession>A0A9N9RP73</accession>
<dbReference type="Proteomes" id="UP001153620">
    <property type="component" value="Chromosome 1"/>
</dbReference>
<evidence type="ECO:0000313" key="3">
    <source>
        <dbReference type="Proteomes" id="UP001153620"/>
    </source>
</evidence>
<dbReference type="InterPro" id="IPR036047">
    <property type="entry name" value="F-box-like_dom_sf"/>
</dbReference>
<gene>
    <name evidence="2" type="ORF">CHIRRI_LOCUS3887</name>
</gene>
<dbReference type="EMBL" id="OU895877">
    <property type="protein sequence ID" value="CAG9800950.1"/>
    <property type="molecule type" value="Genomic_DNA"/>
</dbReference>
<feature type="domain" description="F-box" evidence="1">
    <location>
        <begin position="18"/>
        <end position="58"/>
    </location>
</feature>